<dbReference type="GO" id="GO:0016020">
    <property type="term" value="C:membrane"/>
    <property type="evidence" value="ECO:0007669"/>
    <property type="project" value="UniProtKB-SubCell"/>
</dbReference>
<feature type="transmembrane region" description="Helical" evidence="5">
    <location>
        <begin position="58"/>
        <end position="80"/>
    </location>
</feature>
<name>A0A1Y1KZC4_PHOPY</name>
<comment type="subcellular location">
    <subcellularLocation>
        <location evidence="1">Membrane</location>
        <topology evidence="1">Multi-pass membrane protein</topology>
    </subcellularLocation>
</comment>
<dbReference type="PROSITE" id="PS00216">
    <property type="entry name" value="SUGAR_TRANSPORT_1"/>
    <property type="match status" value="1"/>
</dbReference>
<dbReference type="GO" id="GO:0022857">
    <property type="term" value="F:transmembrane transporter activity"/>
    <property type="evidence" value="ECO:0007669"/>
    <property type="project" value="InterPro"/>
</dbReference>
<evidence type="ECO:0000256" key="1">
    <source>
        <dbReference type="ARBA" id="ARBA00004141"/>
    </source>
</evidence>
<proteinExistence type="predicted"/>
<accession>A0A1Y1KZC4</accession>
<keyword evidence="4 5" id="KW-0472">Membrane</keyword>
<dbReference type="PANTHER" id="PTHR48021">
    <property type="match status" value="1"/>
</dbReference>
<organism evidence="6">
    <name type="scientific">Photinus pyralis</name>
    <name type="common">Common eastern firefly</name>
    <name type="synonym">Lampyris pyralis</name>
    <dbReference type="NCBI Taxonomy" id="7054"/>
    <lineage>
        <taxon>Eukaryota</taxon>
        <taxon>Metazoa</taxon>
        <taxon>Ecdysozoa</taxon>
        <taxon>Arthropoda</taxon>
        <taxon>Hexapoda</taxon>
        <taxon>Insecta</taxon>
        <taxon>Pterygota</taxon>
        <taxon>Neoptera</taxon>
        <taxon>Endopterygota</taxon>
        <taxon>Coleoptera</taxon>
        <taxon>Polyphaga</taxon>
        <taxon>Elateriformia</taxon>
        <taxon>Elateroidea</taxon>
        <taxon>Lampyridae</taxon>
        <taxon>Lampyrinae</taxon>
        <taxon>Photinus</taxon>
    </lineage>
</organism>
<dbReference type="SUPFAM" id="SSF103473">
    <property type="entry name" value="MFS general substrate transporter"/>
    <property type="match status" value="1"/>
</dbReference>
<feature type="transmembrane region" description="Helical" evidence="5">
    <location>
        <begin position="87"/>
        <end position="108"/>
    </location>
</feature>
<reference evidence="6" key="1">
    <citation type="journal article" date="2016" name="Sci. Rep.">
        <title>Molecular characterization of firefly nuptial gifts: a multi-omics approach sheds light on postcopulatory sexual selection.</title>
        <authorList>
            <person name="Al-Wathiqui N."/>
            <person name="Fallon T.R."/>
            <person name="South A."/>
            <person name="Weng J.K."/>
            <person name="Lewis S.M."/>
        </authorList>
    </citation>
    <scope>NUCLEOTIDE SEQUENCE</scope>
</reference>
<evidence type="ECO:0008006" key="7">
    <source>
        <dbReference type="Google" id="ProtNLM"/>
    </source>
</evidence>
<evidence type="ECO:0000313" key="6">
    <source>
        <dbReference type="EMBL" id="JAV66752.1"/>
    </source>
</evidence>
<evidence type="ECO:0000256" key="3">
    <source>
        <dbReference type="ARBA" id="ARBA00022989"/>
    </source>
</evidence>
<dbReference type="Gene3D" id="1.20.1250.20">
    <property type="entry name" value="MFS general substrate transporter like domains"/>
    <property type="match status" value="1"/>
</dbReference>
<keyword evidence="2 5" id="KW-0812">Transmembrane</keyword>
<evidence type="ECO:0000256" key="5">
    <source>
        <dbReference type="SAM" id="Phobius"/>
    </source>
</evidence>
<dbReference type="InterPro" id="IPR050549">
    <property type="entry name" value="MFS_Trehalose_Transporter"/>
</dbReference>
<dbReference type="EMBL" id="GEZM01068818">
    <property type="protein sequence ID" value="JAV66752.1"/>
    <property type="molecule type" value="Transcribed_RNA"/>
</dbReference>
<protein>
    <recommendedName>
        <fullName evidence="7">Major facilitator superfamily (MFS) profile domain-containing protein</fullName>
    </recommendedName>
</protein>
<evidence type="ECO:0000256" key="2">
    <source>
        <dbReference type="ARBA" id="ARBA00022692"/>
    </source>
</evidence>
<dbReference type="InterPro" id="IPR036259">
    <property type="entry name" value="MFS_trans_sf"/>
</dbReference>
<sequence>MVVLDVSKVLPGNGPQILATVTGTLTAISDGMQYGWSAPIVPVLQSSRSPVHITDSDIVWIENTYLLGGLAGIPLTLYLLDKIGRKNTMLIAALQNVVAWLLVLRPILTLSRRQYI</sequence>
<dbReference type="InterPro" id="IPR005829">
    <property type="entry name" value="Sugar_transporter_CS"/>
</dbReference>
<dbReference type="PANTHER" id="PTHR48021:SF46">
    <property type="entry name" value="MAJOR FACILITATOR SUPERFAMILY (MFS) PROFILE DOMAIN-CONTAINING PROTEIN"/>
    <property type="match status" value="1"/>
</dbReference>
<evidence type="ECO:0000256" key="4">
    <source>
        <dbReference type="ARBA" id="ARBA00023136"/>
    </source>
</evidence>
<dbReference type="AlphaFoldDB" id="A0A1Y1KZC4"/>
<keyword evidence="3 5" id="KW-1133">Transmembrane helix</keyword>